<dbReference type="RefSeq" id="WP_338202264.1">
    <property type="nucleotide sequence ID" value="NZ_JAEKNR010000136.1"/>
</dbReference>
<evidence type="ECO:0000313" key="8">
    <source>
        <dbReference type="EMBL" id="MBJ7598975.1"/>
    </source>
</evidence>
<name>A0A934K5W9_9BACT</name>
<evidence type="ECO:0000313" key="9">
    <source>
        <dbReference type="Proteomes" id="UP000612893"/>
    </source>
</evidence>
<keyword evidence="9" id="KW-1185">Reference proteome</keyword>
<keyword evidence="2 6" id="KW-0479">Metal-binding</keyword>
<feature type="domain" description="Peptidase M3A/M3B catalytic" evidence="7">
    <location>
        <begin position="165"/>
        <end position="551"/>
    </location>
</feature>
<gene>
    <name evidence="8" type="ORF">JF922_12945</name>
</gene>
<evidence type="ECO:0000256" key="6">
    <source>
        <dbReference type="RuleBase" id="RU003435"/>
    </source>
</evidence>
<dbReference type="CDD" id="cd09606">
    <property type="entry name" value="M3B_PepF"/>
    <property type="match status" value="1"/>
</dbReference>
<dbReference type="GO" id="GO:0006508">
    <property type="term" value="P:proteolysis"/>
    <property type="evidence" value="ECO:0007669"/>
    <property type="project" value="UniProtKB-KW"/>
</dbReference>
<dbReference type="EMBL" id="JAEKNR010000136">
    <property type="protein sequence ID" value="MBJ7598975.1"/>
    <property type="molecule type" value="Genomic_DNA"/>
</dbReference>
<dbReference type="PANTHER" id="PTHR11804">
    <property type="entry name" value="PROTEASE M3 THIMET OLIGOPEPTIDASE-RELATED"/>
    <property type="match status" value="1"/>
</dbReference>
<comment type="cofactor">
    <cofactor evidence="6">
        <name>Zn(2+)</name>
        <dbReference type="ChEBI" id="CHEBI:29105"/>
    </cofactor>
    <text evidence="6">Binds 1 zinc ion.</text>
</comment>
<evidence type="ECO:0000256" key="5">
    <source>
        <dbReference type="ARBA" id="ARBA00023049"/>
    </source>
</evidence>
<keyword evidence="3 6" id="KW-0378">Hydrolase</keyword>
<dbReference type="GO" id="GO:0006518">
    <property type="term" value="P:peptide metabolic process"/>
    <property type="evidence" value="ECO:0007669"/>
    <property type="project" value="TreeGrafter"/>
</dbReference>
<dbReference type="Pfam" id="PF01432">
    <property type="entry name" value="Peptidase_M3"/>
    <property type="match status" value="1"/>
</dbReference>
<dbReference type="SUPFAM" id="SSF55486">
    <property type="entry name" value="Metalloproteases ('zincins'), catalytic domain"/>
    <property type="match status" value="1"/>
</dbReference>
<dbReference type="InterPro" id="IPR001567">
    <property type="entry name" value="Pept_M3A_M3B_dom"/>
</dbReference>
<dbReference type="AlphaFoldDB" id="A0A934K5W9"/>
<organism evidence="8 9">
    <name type="scientific">Candidatus Nephthysia bennettiae</name>
    <dbReference type="NCBI Taxonomy" id="3127016"/>
    <lineage>
        <taxon>Bacteria</taxon>
        <taxon>Bacillati</taxon>
        <taxon>Candidatus Dormiibacterota</taxon>
        <taxon>Candidatus Dormibacteria</taxon>
        <taxon>Candidatus Dormibacterales</taxon>
        <taxon>Candidatus Dormibacteraceae</taxon>
        <taxon>Candidatus Nephthysia</taxon>
    </lineage>
</organism>
<protein>
    <submittedName>
        <fullName evidence="8">M3 family oligoendopeptidase</fullName>
    </submittedName>
</protein>
<dbReference type="InterPro" id="IPR045090">
    <property type="entry name" value="Pept_M3A_M3B"/>
</dbReference>
<dbReference type="Proteomes" id="UP000612893">
    <property type="component" value="Unassembled WGS sequence"/>
</dbReference>
<evidence type="ECO:0000256" key="4">
    <source>
        <dbReference type="ARBA" id="ARBA00022833"/>
    </source>
</evidence>
<proteinExistence type="inferred from homology"/>
<sequence>MTPCNESDSPSALVSTSWEEVAPRYQELSGRPLDDLPGWVRDWSELEKLVGEAGRLAAIAYSADTRDAERERVHLRWVGEIQPRRREQADRLARRLLDTGQVLDGMETVVRRFGNQVDLFRTDNLPIQAESSKLSAAYEKLTGGMTVDWDGEQLTIPQVMARTGDPDRRVRERAFRLSLEPYIHQRGELVKLFDTMYALRQQMAANAGFGSFRDYAHREKNRFEYAVQDCLRWDEAVREAVVPAARRALDRRRTRMGVETLRPWDLHADPQGRPQLRPFTEVRELCDAGSRIFDAIDPNFGRYFKVMVEERLLDLESRPGKAPGGFCSPLPHRGRAFIFMNAAGVDSDVRTLLHEAGHAFHNFEKQSLPLIWQQEVGSEAAEFASMSMELLGLPFLGVARGGLYSDEDARRARASYLEGVLLLFGHIASVDAFQQWLYTAPGGADPDARDTRWLELRALYEPGIDWTGLAEYRAARWYAQQHIFQVPFYYIEYGLARFAALQVWRDSLRDPAEAVSRFRRALALGGSRPLPEVYAAAGADLIFDEAAMRELVELVESELAKVDSG</sequence>
<evidence type="ECO:0000259" key="7">
    <source>
        <dbReference type="Pfam" id="PF01432"/>
    </source>
</evidence>
<accession>A0A934K5W9</accession>
<comment type="caution">
    <text evidence="8">The sequence shown here is derived from an EMBL/GenBank/DDBJ whole genome shotgun (WGS) entry which is preliminary data.</text>
</comment>
<keyword evidence="1 6" id="KW-0645">Protease</keyword>
<evidence type="ECO:0000256" key="2">
    <source>
        <dbReference type="ARBA" id="ARBA00022723"/>
    </source>
</evidence>
<dbReference type="GO" id="GO:0046872">
    <property type="term" value="F:metal ion binding"/>
    <property type="evidence" value="ECO:0007669"/>
    <property type="project" value="UniProtKB-UniRule"/>
</dbReference>
<dbReference type="GO" id="GO:0004222">
    <property type="term" value="F:metalloendopeptidase activity"/>
    <property type="evidence" value="ECO:0007669"/>
    <property type="project" value="InterPro"/>
</dbReference>
<dbReference type="PANTHER" id="PTHR11804:SF48">
    <property type="entry name" value="PUTATIVE-RELATED"/>
    <property type="match status" value="1"/>
</dbReference>
<reference evidence="8" key="1">
    <citation type="submission" date="2020-10" db="EMBL/GenBank/DDBJ databases">
        <title>Ca. Dormibacterota MAGs.</title>
        <authorList>
            <person name="Montgomery K."/>
        </authorList>
    </citation>
    <scope>NUCLEOTIDE SEQUENCE [LARGE SCALE GENOMIC DNA]</scope>
    <source>
        <strain evidence="8">SC8812_S17_10</strain>
    </source>
</reference>
<keyword evidence="4 6" id="KW-0862">Zinc</keyword>
<evidence type="ECO:0000256" key="1">
    <source>
        <dbReference type="ARBA" id="ARBA00022670"/>
    </source>
</evidence>
<dbReference type="Gene3D" id="1.10.1370.30">
    <property type="match status" value="1"/>
</dbReference>
<evidence type="ECO:0000256" key="3">
    <source>
        <dbReference type="ARBA" id="ARBA00022801"/>
    </source>
</evidence>
<comment type="similarity">
    <text evidence="6">Belongs to the peptidase M3 family.</text>
</comment>
<keyword evidence="5 6" id="KW-0482">Metalloprotease</keyword>